<gene>
    <name evidence="1" type="ORF">L6164_022731</name>
</gene>
<sequence>MGSSASNLRKGKLRECSGATDTSENGEGGVPAPGPHITNLNHEQDLSHSLRQEQERVSNLSDSILVQILREEHEFLQQFQHQEPTSNLSDQIPSASPNNSTLEVLHIDDTSFFAPETDMFFYDFRRFEKFLDGLIPQLRTLPSITSLIFSCRYSYDSQYVQSLIYTVLERNVQKLDISYFLKGFALPLCIFECSTVMELNLHMRSCKLDVRTPIHHPNLQVFRVSGIVFANCQDVIFDFPALKVFKLKDCTWSSNVQVVRINIPSAERFVLKHCEGEDEYSLSIVEIWAQSVTKLTLATSQLVELIQPPNPDLVEKASIGFGIELAKALQLPKEMYLRACGILEQLNGVKCLKLHKDTMLVLSYGGNFAATLPVFEKLVHLEIDTPVTKSGVLLNILHKTPFLESLVCKTCFIVDADHVASQVVPQCLAYHLKKLTLKAFNGGEGDFRLAMDLLKHARALEQIKISVMPRVWQSKNMIEMVEAIVPSNVEGEIVKHEEDTVKRTIPLDIMDQFFTSRYLHDF</sequence>
<comment type="caution">
    <text evidence="1">The sequence shown here is derived from an EMBL/GenBank/DDBJ whole genome shotgun (WGS) entry which is preliminary data.</text>
</comment>
<proteinExistence type="predicted"/>
<reference evidence="1 2" key="1">
    <citation type="journal article" date="2022" name="DNA Res.">
        <title>Chromosomal-level genome assembly of the orchid tree Bauhinia variegata (Leguminosae; Cercidoideae) supports the allotetraploid origin hypothesis of Bauhinia.</title>
        <authorList>
            <person name="Zhong Y."/>
            <person name="Chen Y."/>
            <person name="Zheng D."/>
            <person name="Pang J."/>
            <person name="Liu Y."/>
            <person name="Luo S."/>
            <person name="Meng S."/>
            <person name="Qian L."/>
            <person name="Wei D."/>
            <person name="Dai S."/>
            <person name="Zhou R."/>
        </authorList>
    </citation>
    <scope>NUCLEOTIDE SEQUENCE [LARGE SCALE GENOMIC DNA]</scope>
    <source>
        <strain evidence="1">BV-YZ2020</strain>
    </source>
</reference>
<name>A0ACB9MHE0_BAUVA</name>
<accession>A0ACB9MHE0</accession>
<dbReference type="EMBL" id="CM039434">
    <property type="protein sequence ID" value="KAI4323096.1"/>
    <property type="molecule type" value="Genomic_DNA"/>
</dbReference>
<keyword evidence="2" id="KW-1185">Reference proteome</keyword>
<evidence type="ECO:0000313" key="2">
    <source>
        <dbReference type="Proteomes" id="UP000828941"/>
    </source>
</evidence>
<dbReference type="Proteomes" id="UP000828941">
    <property type="component" value="Chromosome 9"/>
</dbReference>
<organism evidence="1 2">
    <name type="scientific">Bauhinia variegata</name>
    <name type="common">Purple orchid tree</name>
    <name type="synonym">Phanera variegata</name>
    <dbReference type="NCBI Taxonomy" id="167791"/>
    <lineage>
        <taxon>Eukaryota</taxon>
        <taxon>Viridiplantae</taxon>
        <taxon>Streptophyta</taxon>
        <taxon>Embryophyta</taxon>
        <taxon>Tracheophyta</taxon>
        <taxon>Spermatophyta</taxon>
        <taxon>Magnoliopsida</taxon>
        <taxon>eudicotyledons</taxon>
        <taxon>Gunneridae</taxon>
        <taxon>Pentapetalae</taxon>
        <taxon>rosids</taxon>
        <taxon>fabids</taxon>
        <taxon>Fabales</taxon>
        <taxon>Fabaceae</taxon>
        <taxon>Cercidoideae</taxon>
        <taxon>Cercideae</taxon>
        <taxon>Bauhiniinae</taxon>
        <taxon>Bauhinia</taxon>
    </lineage>
</organism>
<protein>
    <submittedName>
        <fullName evidence="1">Uncharacterized protein</fullName>
    </submittedName>
</protein>
<evidence type="ECO:0000313" key="1">
    <source>
        <dbReference type="EMBL" id="KAI4323096.1"/>
    </source>
</evidence>